<dbReference type="AlphaFoldDB" id="A0A238ZCP3"/>
<evidence type="ECO:0000313" key="2">
    <source>
        <dbReference type="Proteomes" id="UP000198412"/>
    </source>
</evidence>
<dbReference type="OrthoDB" id="129527at2"/>
<gene>
    <name evidence="1" type="ORF">SAMN04488111_3221</name>
</gene>
<sequence>MIKNAVLVVLALFFLASCKNEKVKNVEKEVEKQEVSYLSFGDEIEDDNVISKEEMAEKYKGLKEGDTINVKFASKINTVCKSKGCWMNLDLGEEQESFVKFKDYGFFMPLNSDGRAVIVNGKAFVKTTSVEELRHFAEDGGKSEEEIAKIIEPKYTLSFEADGVLMIK</sequence>
<dbReference type="RefSeq" id="WP_089379473.1">
    <property type="nucleotide sequence ID" value="NZ_FZNX01000006.1"/>
</dbReference>
<dbReference type="Proteomes" id="UP000198412">
    <property type="component" value="Unassembled WGS sequence"/>
</dbReference>
<proteinExistence type="predicted"/>
<dbReference type="PROSITE" id="PS51257">
    <property type="entry name" value="PROKAR_LIPOPROTEIN"/>
    <property type="match status" value="1"/>
</dbReference>
<dbReference type="EMBL" id="FZNX01000006">
    <property type="protein sequence ID" value="SNR80852.1"/>
    <property type="molecule type" value="Genomic_DNA"/>
</dbReference>
<organism evidence="1 2">
    <name type="scientific">Lutibacter flavus</name>
    <dbReference type="NCBI Taxonomy" id="691689"/>
    <lineage>
        <taxon>Bacteria</taxon>
        <taxon>Pseudomonadati</taxon>
        <taxon>Bacteroidota</taxon>
        <taxon>Flavobacteriia</taxon>
        <taxon>Flavobacteriales</taxon>
        <taxon>Flavobacteriaceae</taxon>
        <taxon>Lutibacter</taxon>
    </lineage>
</organism>
<keyword evidence="2" id="KW-1185">Reference proteome</keyword>
<accession>A0A238ZCP3</accession>
<dbReference type="InterPro" id="IPR032577">
    <property type="entry name" value="DUF4920"/>
</dbReference>
<evidence type="ECO:0008006" key="3">
    <source>
        <dbReference type="Google" id="ProtNLM"/>
    </source>
</evidence>
<name>A0A238ZCP3_9FLAO</name>
<evidence type="ECO:0000313" key="1">
    <source>
        <dbReference type="EMBL" id="SNR80852.1"/>
    </source>
</evidence>
<reference evidence="2" key="1">
    <citation type="submission" date="2017-06" db="EMBL/GenBank/DDBJ databases">
        <authorList>
            <person name="Varghese N."/>
            <person name="Submissions S."/>
        </authorList>
    </citation>
    <scope>NUCLEOTIDE SEQUENCE [LARGE SCALE GENOMIC DNA]</scope>
    <source>
        <strain evidence="2">DSM 27993</strain>
    </source>
</reference>
<dbReference type="Pfam" id="PF16267">
    <property type="entry name" value="DUF4920"/>
    <property type="match status" value="1"/>
</dbReference>
<protein>
    <recommendedName>
        <fullName evidence="3">DUF4920 domain-containing protein</fullName>
    </recommendedName>
</protein>